<accession>S8DMX4</accession>
<dbReference type="Proteomes" id="UP000015453">
    <property type="component" value="Unassembled WGS sequence"/>
</dbReference>
<dbReference type="EMBL" id="AUSU01007114">
    <property type="protein sequence ID" value="EPS61052.1"/>
    <property type="molecule type" value="Genomic_DNA"/>
</dbReference>
<sequence length="166" mass="18671">GGRKKIKVGETEMSREAELVLFDENLLYEVFRRLEDGSSLARTACVCRRWNKTANDERIWELICTRRCPHAPTQLRSVVSALGGFRQLYSSHLWPLLKKPPSPPPPPSPSSSAPPSSFSWRSLPPPPPPGPSTNKTKARWGEDEVNLSLSLLTINYFKNISCKNRS</sequence>
<dbReference type="PANTHER" id="PTHR47750:SF7">
    <property type="entry name" value="F-BOX PROTEIN"/>
    <property type="match status" value="1"/>
</dbReference>
<dbReference type="SUPFAM" id="SSF81383">
    <property type="entry name" value="F-box domain"/>
    <property type="match status" value="1"/>
</dbReference>
<keyword evidence="4" id="KW-1185">Reference proteome</keyword>
<feature type="compositionally biased region" description="Pro residues" evidence="1">
    <location>
        <begin position="98"/>
        <end position="109"/>
    </location>
</feature>
<dbReference type="Gene3D" id="1.20.1280.50">
    <property type="match status" value="1"/>
</dbReference>
<comment type="caution">
    <text evidence="3">The sequence shown here is derived from an EMBL/GenBank/DDBJ whole genome shotgun (WGS) entry which is preliminary data.</text>
</comment>
<evidence type="ECO:0000259" key="2">
    <source>
        <dbReference type="SMART" id="SM00256"/>
    </source>
</evidence>
<gene>
    <name evidence="3" type="ORF">M569_13749</name>
</gene>
<dbReference type="GO" id="GO:0009937">
    <property type="term" value="P:regulation of gibberellic acid mediated signaling pathway"/>
    <property type="evidence" value="ECO:0007669"/>
    <property type="project" value="InterPro"/>
</dbReference>
<dbReference type="OrthoDB" id="1896968at2759"/>
<proteinExistence type="predicted"/>
<name>S8DMX4_9LAMI</name>
<dbReference type="InterPro" id="IPR036047">
    <property type="entry name" value="F-box-like_dom_sf"/>
</dbReference>
<dbReference type="Pfam" id="PF12937">
    <property type="entry name" value="F-box-like"/>
    <property type="match status" value="1"/>
</dbReference>
<feature type="non-terminal residue" evidence="3">
    <location>
        <position position="166"/>
    </location>
</feature>
<evidence type="ECO:0000256" key="1">
    <source>
        <dbReference type="SAM" id="MobiDB-lite"/>
    </source>
</evidence>
<evidence type="ECO:0000313" key="4">
    <source>
        <dbReference type="Proteomes" id="UP000015453"/>
    </source>
</evidence>
<feature type="domain" description="F-box" evidence="2">
    <location>
        <begin position="22"/>
        <end position="63"/>
    </location>
</feature>
<dbReference type="InterPro" id="IPR044184">
    <property type="entry name" value="SNE/GID2"/>
</dbReference>
<dbReference type="GO" id="GO:0009740">
    <property type="term" value="P:gibberellic acid mediated signaling pathway"/>
    <property type="evidence" value="ECO:0007669"/>
    <property type="project" value="TreeGrafter"/>
</dbReference>
<organism evidence="3 4">
    <name type="scientific">Genlisea aurea</name>
    <dbReference type="NCBI Taxonomy" id="192259"/>
    <lineage>
        <taxon>Eukaryota</taxon>
        <taxon>Viridiplantae</taxon>
        <taxon>Streptophyta</taxon>
        <taxon>Embryophyta</taxon>
        <taxon>Tracheophyta</taxon>
        <taxon>Spermatophyta</taxon>
        <taxon>Magnoliopsida</taxon>
        <taxon>eudicotyledons</taxon>
        <taxon>Gunneridae</taxon>
        <taxon>Pentapetalae</taxon>
        <taxon>asterids</taxon>
        <taxon>lamiids</taxon>
        <taxon>Lamiales</taxon>
        <taxon>Lentibulariaceae</taxon>
        <taxon>Genlisea</taxon>
    </lineage>
</organism>
<feature type="non-terminal residue" evidence="3">
    <location>
        <position position="1"/>
    </location>
</feature>
<reference evidence="3 4" key="1">
    <citation type="journal article" date="2013" name="BMC Genomics">
        <title>The miniature genome of a carnivorous plant Genlisea aurea contains a low number of genes and short non-coding sequences.</title>
        <authorList>
            <person name="Leushkin E.V."/>
            <person name="Sutormin R.A."/>
            <person name="Nabieva E.R."/>
            <person name="Penin A.A."/>
            <person name="Kondrashov A.S."/>
            <person name="Logacheva M.D."/>
        </authorList>
    </citation>
    <scope>NUCLEOTIDE SEQUENCE [LARGE SCALE GENOMIC DNA]</scope>
</reference>
<dbReference type="SMART" id="SM00256">
    <property type="entry name" value="FBOX"/>
    <property type="match status" value="1"/>
</dbReference>
<protein>
    <recommendedName>
        <fullName evidence="2">F-box domain-containing protein</fullName>
    </recommendedName>
</protein>
<feature type="compositionally biased region" description="Low complexity" evidence="1">
    <location>
        <begin position="110"/>
        <end position="122"/>
    </location>
</feature>
<dbReference type="InterPro" id="IPR001810">
    <property type="entry name" value="F-box_dom"/>
</dbReference>
<dbReference type="AlphaFoldDB" id="S8DMX4"/>
<dbReference type="GO" id="GO:0019005">
    <property type="term" value="C:SCF ubiquitin ligase complex"/>
    <property type="evidence" value="ECO:0007669"/>
    <property type="project" value="InterPro"/>
</dbReference>
<dbReference type="PANTHER" id="PTHR47750">
    <property type="entry name" value="F-BOX PROTEIN SNE"/>
    <property type="match status" value="1"/>
</dbReference>
<evidence type="ECO:0000313" key="3">
    <source>
        <dbReference type="EMBL" id="EPS61052.1"/>
    </source>
</evidence>
<feature type="region of interest" description="Disordered" evidence="1">
    <location>
        <begin position="96"/>
        <end position="139"/>
    </location>
</feature>